<feature type="region of interest" description="Disordered" evidence="6">
    <location>
        <begin position="68"/>
        <end position="97"/>
    </location>
</feature>
<evidence type="ECO:0000313" key="8">
    <source>
        <dbReference type="EMBL" id="KAH3668801.1"/>
    </source>
</evidence>
<evidence type="ECO:0000313" key="9">
    <source>
        <dbReference type="Proteomes" id="UP000769157"/>
    </source>
</evidence>
<organism evidence="8 9">
    <name type="scientific">Ogataea philodendri</name>
    <dbReference type="NCBI Taxonomy" id="1378263"/>
    <lineage>
        <taxon>Eukaryota</taxon>
        <taxon>Fungi</taxon>
        <taxon>Dikarya</taxon>
        <taxon>Ascomycota</taxon>
        <taxon>Saccharomycotina</taxon>
        <taxon>Pichiomycetes</taxon>
        <taxon>Pichiales</taxon>
        <taxon>Pichiaceae</taxon>
        <taxon>Ogataea</taxon>
    </lineage>
</organism>
<reference evidence="8" key="2">
    <citation type="submission" date="2021-01" db="EMBL/GenBank/DDBJ databases">
        <authorList>
            <person name="Schikora-Tamarit M.A."/>
        </authorList>
    </citation>
    <scope>NUCLEOTIDE SEQUENCE</scope>
    <source>
        <strain evidence="8">CBS6075</strain>
    </source>
</reference>
<feature type="compositionally biased region" description="Basic residues" evidence="6">
    <location>
        <begin position="7"/>
        <end position="16"/>
    </location>
</feature>
<dbReference type="EMBL" id="JAEUBE010000158">
    <property type="protein sequence ID" value="KAH3668801.1"/>
    <property type="molecule type" value="Genomic_DNA"/>
</dbReference>
<reference evidence="8" key="1">
    <citation type="journal article" date="2021" name="Open Biol.">
        <title>Shared evolutionary footprints suggest mitochondrial oxidative damage underlies multiple complex I losses in fungi.</title>
        <authorList>
            <person name="Schikora-Tamarit M.A."/>
            <person name="Marcet-Houben M."/>
            <person name="Nosek J."/>
            <person name="Gabaldon T."/>
        </authorList>
    </citation>
    <scope>NUCLEOTIDE SEQUENCE</scope>
    <source>
        <strain evidence="8">CBS6075</strain>
    </source>
</reference>
<feature type="compositionally biased region" description="Polar residues" evidence="6">
    <location>
        <begin position="671"/>
        <end position="680"/>
    </location>
</feature>
<comment type="caution">
    <text evidence="8">The sequence shown here is derived from an EMBL/GenBank/DDBJ whole genome shotgun (WGS) entry which is preliminary data.</text>
</comment>
<name>A0A9P8PBM9_9ASCO</name>
<feature type="region of interest" description="Disordered" evidence="6">
    <location>
        <begin position="668"/>
        <end position="705"/>
    </location>
</feature>
<dbReference type="RefSeq" id="XP_046063215.1">
    <property type="nucleotide sequence ID" value="XM_046203438.1"/>
</dbReference>
<dbReference type="Pfam" id="PF04082">
    <property type="entry name" value="Fungal_trans"/>
    <property type="match status" value="1"/>
</dbReference>
<accession>A0A9P8PBM9</accession>
<dbReference type="PANTHER" id="PTHR46910">
    <property type="entry name" value="TRANSCRIPTION FACTOR PDR1"/>
    <property type="match status" value="1"/>
</dbReference>
<dbReference type="PANTHER" id="PTHR46910:SF37">
    <property type="entry name" value="ZN(II)2CYS6 TRANSCRIPTION FACTOR (EUROFUNG)"/>
    <property type="match status" value="1"/>
</dbReference>
<dbReference type="InterPro" id="IPR007219">
    <property type="entry name" value="XnlR_reg_dom"/>
</dbReference>
<dbReference type="OrthoDB" id="2123952at2759"/>
<dbReference type="GO" id="GO:0003700">
    <property type="term" value="F:DNA-binding transcription factor activity"/>
    <property type="evidence" value="ECO:0007669"/>
    <property type="project" value="InterPro"/>
</dbReference>
<evidence type="ECO:0000259" key="7">
    <source>
        <dbReference type="SMART" id="SM00906"/>
    </source>
</evidence>
<dbReference type="GO" id="GO:0003677">
    <property type="term" value="F:DNA binding"/>
    <property type="evidence" value="ECO:0007669"/>
    <property type="project" value="UniProtKB-KW"/>
</dbReference>
<evidence type="ECO:0000256" key="4">
    <source>
        <dbReference type="ARBA" id="ARBA00023163"/>
    </source>
</evidence>
<feature type="region of interest" description="Disordered" evidence="6">
    <location>
        <begin position="1"/>
        <end position="26"/>
    </location>
</feature>
<dbReference type="GO" id="GO:0008270">
    <property type="term" value="F:zinc ion binding"/>
    <property type="evidence" value="ECO:0007669"/>
    <property type="project" value="InterPro"/>
</dbReference>
<evidence type="ECO:0000256" key="3">
    <source>
        <dbReference type="ARBA" id="ARBA00023125"/>
    </source>
</evidence>
<gene>
    <name evidence="8" type="ORF">OGAPHI_002556</name>
</gene>
<sequence>MYVAKQRTSRSKRTAKKPIPDKIGSPLAAPKLVTASVTKGSSEMEARLDKLESMMHLLFEKLTPAVVSGQVSDEGSNSELSSYKTELEPESDSAPSQPEFDDMYFGPLTTFSLFSSKGLKWLTSQLPDATPMTVLRQYLHELQISHTKTKPPWRHPPGTLEWDLFPPQEVITVMLHDIRPFFGDSSPLEMNLVHRLFQKYFNYKKGLIPESALSQPEIFLLSCVMLVAASLVSELVRTINIKCSLSLSELQDLGQKLNDSCLHQTLAVSMLPPNLLILQGVCLMVIMFDMNMISHATGNLTSILVRCAQEMGLHREETYTRLSESARQQRIALWWSCYILDREQCMKCGNPPAINDMDVTTPPLPGFEDVWALPNERMPDGSHKREHYTDKIRTRLTNLLEKDCADANFDVYLAYDLSCIISRTYKELFSATALTGKTRGQVEATIRSLLHDLECWRMCFPVQIRPGQERNYIQEFQNFREVKSPTEGLCLPFVALNYNLKYYLLQIVISKTMLRLNWFSDSKHTHLSSNRDNQHVNLERIGLNAIRQSLRSAYQLDRSVHTYVQFATFYFLCAYVALVAEILQNPSSPEVVEDVKLLFRVSKDYFHEHEESHHPMPTPEKWEFMDKITRCLFYIVWSSVPNIDVKCNLDIGDHIEEFTQMEMEIRRKKGTTSNTNSISSLYGPPTPSSRLPFDKPSVTQSTSFQSPNKEVYGELLNSVVNTPYTSDDQIFDGFQSDATMLQNMFSLPNYLFDVSQNNYFSNSPINQPEI</sequence>
<keyword evidence="4" id="KW-0804">Transcription</keyword>
<feature type="compositionally biased region" description="Polar residues" evidence="6">
    <location>
        <begin position="69"/>
        <end position="84"/>
    </location>
</feature>
<dbReference type="CDD" id="cd12148">
    <property type="entry name" value="fungal_TF_MHR"/>
    <property type="match status" value="1"/>
</dbReference>
<dbReference type="SMART" id="SM00906">
    <property type="entry name" value="Fungal_trans"/>
    <property type="match status" value="1"/>
</dbReference>
<evidence type="ECO:0000256" key="2">
    <source>
        <dbReference type="ARBA" id="ARBA00023015"/>
    </source>
</evidence>
<dbReference type="GO" id="GO:0006351">
    <property type="term" value="P:DNA-templated transcription"/>
    <property type="evidence" value="ECO:0007669"/>
    <property type="project" value="InterPro"/>
</dbReference>
<dbReference type="InterPro" id="IPR050987">
    <property type="entry name" value="AtrR-like"/>
</dbReference>
<keyword evidence="2" id="KW-0805">Transcription regulation</keyword>
<keyword evidence="9" id="KW-1185">Reference proteome</keyword>
<feature type="domain" description="Xylanolytic transcriptional activator regulatory" evidence="7">
    <location>
        <begin position="297"/>
        <end position="369"/>
    </location>
</feature>
<dbReference type="GeneID" id="70234523"/>
<dbReference type="AlphaFoldDB" id="A0A9P8PBM9"/>
<comment type="subcellular location">
    <subcellularLocation>
        <location evidence="1">Nucleus</location>
    </subcellularLocation>
</comment>
<dbReference type="Proteomes" id="UP000769157">
    <property type="component" value="Unassembled WGS sequence"/>
</dbReference>
<evidence type="ECO:0000256" key="5">
    <source>
        <dbReference type="ARBA" id="ARBA00023242"/>
    </source>
</evidence>
<protein>
    <recommendedName>
        <fullName evidence="7">Xylanolytic transcriptional activator regulatory domain-containing protein</fullName>
    </recommendedName>
</protein>
<dbReference type="GO" id="GO:0005634">
    <property type="term" value="C:nucleus"/>
    <property type="evidence" value="ECO:0007669"/>
    <property type="project" value="UniProtKB-SubCell"/>
</dbReference>
<keyword evidence="5" id="KW-0539">Nucleus</keyword>
<keyword evidence="3" id="KW-0238">DNA-binding</keyword>
<proteinExistence type="predicted"/>
<evidence type="ECO:0000256" key="1">
    <source>
        <dbReference type="ARBA" id="ARBA00004123"/>
    </source>
</evidence>
<evidence type="ECO:0000256" key="6">
    <source>
        <dbReference type="SAM" id="MobiDB-lite"/>
    </source>
</evidence>